<dbReference type="GO" id="GO:0032259">
    <property type="term" value="P:methylation"/>
    <property type="evidence" value="ECO:0007669"/>
    <property type="project" value="UniProtKB-KW"/>
</dbReference>
<reference evidence="3" key="1">
    <citation type="journal article" date="2020" name="mSystems">
        <title>Genome- and Community-Level Interaction Insights into Carbon Utilization and Element Cycling Functions of Hydrothermarchaeota in Hydrothermal Sediment.</title>
        <authorList>
            <person name="Zhou Z."/>
            <person name="Liu Y."/>
            <person name="Xu W."/>
            <person name="Pan J."/>
            <person name="Luo Z.H."/>
            <person name="Li M."/>
        </authorList>
    </citation>
    <scope>NUCLEOTIDE SEQUENCE [LARGE SCALE GENOMIC DNA]</scope>
    <source>
        <strain evidence="3">SpSt-757</strain>
    </source>
</reference>
<dbReference type="Gene3D" id="6.20.50.110">
    <property type="entry name" value="Methyltransferase, zinc-binding domain"/>
    <property type="match status" value="1"/>
</dbReference>
<dbReference type="InterPro" id="IPR013630">
    <property type="entry name" value="Methyltransf_Zn-bd_dom_put"/>
</dbReference>
<sequence>MRKCLICDYPIEPFMSFGKQPIANGFLSPDQYNSEYFFEMQVASCPRCGMFQLVEQPDREKMFNENYAFFSGTSRMMAVHFQEFASHVVKDYLQGPDPFVVEIGSNDGIMLQYFAERKIRHLGVEPSANVAKVAMSKGINTIIEFFDEKLAQQIVRQYGRADAFLAANVMCHIPYQHSIVSGIKELLKPDGIVMFEDPYLGDVIEKTSYDQIYDEHVFLFSVTSIDYLFNQHGMEVVDVEPQETHGGSMRYIIAHKGARKKTKRVMAQLDKEKVLGLDKPETYERFRKNCERSKADLCDLLKKLKNEKKRIVGYAATSKSTTILNYCGIGPDIMEYICDTTPIKQGKFSPGVHIPIKPYEEFLRSYPDYAFLFAWNHAKEIMAKERLYMEKGGKWIVHVPKVEVL</sequence>
<dbReference type="AlphaFoldDB" id="A0A7V3J9K0"/>
<feature type="domain" description="Methyltransferase putative zinc binding" evidence="1">
    <location>
        <begin position="4"/>
        <end position="63"/>
    </location>
</feature>
<dbReference type="Pfam" id="PF08484">
    <property type="entry name" value="Methyltransf_14"/>
    <property type="match status" value="1"/>
</dbReference>
<dbReference type="Pfam" id="PF13489">
    <property type="entry name" value="Methyltransf_23"/>
    <property type="match status" value="1"/>
</dbReference>
<dbReference type="Pfam" id="PF08421">
    <property type="entry name" value="Methyltransf_13"/>
    <property type="match status" value="1"/>
</dbReference>
<dbReference type="PANTHER" id="PTHR43861">
    <property type="entry name" value="TRANS-ACONITATE 2-METHYLTRANSFERASE-RELATED"/>
    <property type="match status" value="1"/>
</dbReference>
<dbReference type="PANTHER" id="PTHR43861:SF5">
    <property type="entry name" value="BLL5978 PROTEIN"/>
    <property type="match status" value="1"/>
</dbReference>
<keyword evidence="3" id="KW-0489">Methyltransferase</keyword>
<dbReference type="InterPro" id="IPR013691">
    <property type="entry name" value="MeTrfase_14"/>
</dbReference>
<evidence type="ECO:0000259" key="1">
    <source>
        <dbReference type="Pfam" id="PF08421"/>
    </source>
</evidence>
<dbReference type="Gene3D" id="3.40.50.720">
    <property type="entry name" value="NAD(P)-binding Rossmann-like Domain"/>
    <property type="match status" value="1"/>
</dbReference>
<dbReference type="CDD" id="cd02440">
    <property type="entry name" value="AdoMet_MTases"/>
    <property type="match status" value="1"/>
</dbReference>
<name>A0A7V3J9K0_UNCC3</name>
<comment type="caution">
    <text evidence="3">The sequence shown here is derived from an EMBL/GenBank/DDBJ whole genome shotgun (WGS) entry which is preliminary data.</text>
</comment>
<dbReference type="Gene3D" id="3.40.50.150">
    <property type="entry name" value="Vaccinia Virus protein VP39"/>
    <property type="match status" value="1"/>
</dbReference>
<evidence type="ECO:0000313" key="3">
    <source>
        <dbReference type="EMBL" id="HFZ08602.1"/>
    </source>
</evidence>
<keyword evidence="3" id="KW-0808">Transferase</keyword>
<dbReference type="Gene3D" id="6.10.250.3100">
    <property type="match status" value="1"/>
</dbReference>
<proteinExistence type="predicted"/>
<dbReference type="GO" id="GO:0008168">
    <property type="term" value="F:methyltransferase activity"/>
    <property type="evidence" value="ECO:0007669"/>
    <property type="project" value="UniProtKB-KW"/>
</dbReference>
<feature type="domain" description="C-methyltransferase" evidence="2">
    <location>
        <begin position="244"/>
        <end position="400"/>
    </location>
</feature>
<dbReference type="EMBL" id="DTGG01000019">
    <property type="protein sequence ID" value="HFZ08602.1"/>
    <property type="molecule type" value="Genomic_DNA"/>
</dbReference>
<organism evidence="3">
    <name type="scientific">candidate division CPR3 bacterium</name>
    <dbReference type="NCBI Taxonomy" id="2268181"/>
    <lineage>
        <taxon>Bacteria</taxon>
        <taxon>Bacteria division CPR3</taxon>
    </lineage>
</organism>
<dbReference type="SUPFAM" id="SSF53335">
    <property type="entry name" value="S-adenosyl-L-methionine-dependent methyltransferases"/>
    <property type="match status" value="1"/>
</dbReference>
<gene>
    <name evidence="3" type="ORF">ENV41_00510</name>
</gene>
<protein>
    <submittedName>
        <fullName evidence="3">Class I SAM-dependent methyltransferase</fullName>
    </submittedName>
</protein>
<evidence type="ECO:0000259" key="2">
    <source>
        <dbReference type="Pfam" id="PF08484"/>
    </source>
</evidence>
<dbReference type="InterPro" id="IPR029063">
    <property type="entry name" value="SAM-dependent_MTases_sf"/>
</dbReference>
<accession>A0A7V3J9K0</accession>
<dbReference type="InterPro" id="IPR038576">
    <property type="entry name" value="Methyltransf_Zn-bd_dom_put_sf"/>
</dbReference>